<keyword evidence="1 7" id="KW-0723">Serine/threonine-protein kinase</keyword>
<reference evidence="9" key="1">
    <citation type="submission" date="2020-05" db="EMBL/GenBank/DDBJ databases">
        <title>Phylogenomic resolution of chytrid fungi.</title>
        <authorList>
            <person name="Stajich J.E."/>
            <person name="Amses K."/>
            <person name="Simmons R."/>
            <person name="Seto K."/>
            <person name="Myers J."/>
            <person name="Bonds A."/>
            <person name="Quandt C.A."/>
            <person name="Barry K."/>
            <person name="Liu P."/>
            <person name="Grigoriev I."/>
            <person name="Longcore J.E."/>
            <person name="James T.Y."/>
        </authorList>
    </citation>
    <scope>NUCLEOTIDE SEQUENCE</scope>
    <source>
        <strain evidence="9">PLAUS21</strain>
    </source>
</reference>
<evidence type="ECO:0000256" key="2">
    <source>
        <dbReference type="ARBA" id="ARBA00022679"/>
    </source>
</evidence>
<dbReference type="PROSITE" id="PS00107">
    <property type="entry name" value="PROTEIN_KINASE_ATP"/>
    <property type="match status" value="1"/>
</dbReference>
<evidence type="ECO:0000256" key="1">
    <source>
        <dbReference type="ARBA" id="ARBA00022527"/>
    </source>
</evidence>
<dbReference type="PROSITE" id="PS50011">
    <property type="entry name" value="PROTEIN_KINASE_DOM"/>
    <property type="match status" value="1"/>
</dbReference>
<keyword evidence="5 6" id="KW-0067">ATP-binding</keyword>
<name>A0AAD5UN86_9FUNG</name>
<accession>A0AAD5UN86</accession>
<evidence type="ECO:0000256" key="4">
    <source>
        <dbReference type="ARBA" id="ARBA00022777"/>
    </source>
</evidence>
<evidence type="ECO:0000256" key="6">
    <source>
        <dbReference type="PROSITE-ProRule" id="PRU10141"/>
    </source>
</evidence>
<dbReference type="PANTHER" id="PTHR43895">
    <property type="entry name" value="CALCIUM/CALMODULIN-DEPENDENT PROTEIN KINASE KINASE-RELATED"/>
    <property type="match status" value="1"/>
</dbReference>
<gene>
    <name evidence="9" type="primary">STK11</name>
    <name evidence="9" type="ORF">HK103_001512</name>
</gene>
<evidence type="ECO:0000256" key="7">
    <source>
        <dbReference type="RuleBase" id="RU000304"/>
    </source>
</evidence>
<evidence type="ECO:0000313" key="9">
    <source>
        <dbReference type="EMBL" id="KAJ3260002.1"/>
    </source>
</evidence>
<dbReference type="Pfam" id="PF00069">
    <property type="entry name" value="Pkinase"/>
    <property type="match status" value="2"/>
</dbReference>
<dbReference type="GO" id="GO:0004674">
    <property type="term" value="F:protein serine/threonine kinase activity"/>
    <property type="evidence" value="ECO:0007669"/>
    <property type="project" value="UniProtKB-KW"/>
</dbReference>
<dbReference type="InterPro" id="IPR011009">
    <property type="entry name" value="Kinase-like_dom_sf"/>
</dbReference>
<evidence type="ECO:0000313" key="10">
    <source>
        <dbReference type="Proteomes" id="UP001210925"/>
    </source>
</evidence>
<keyword evidence="3 6" id="KW-0547">Nucleotide-binding</keyword>
<evidence type="ECO:0000259" key="8">
    <source>
        <dbReference type="PROSITE" id="PS50011"/>
    </source>
</evidence>
<keyword evidence="2" id="KW-0808">Transferase</keyword>
<dbReference type="SMART" id="SM00220">
    <property type="entry name" value="S_TKc"/>
    <property type="match status" value="1"/>
</dbReference>
<keyword evidence="10" id="KW-1185">Reference proteome</keyword>
<dbReference type="InterPro" id="IPR017441">
    <property type="entry name" value="Protein_kinase_ATP_BS"/>
</dbReference>
<dbReference type="Proteomes" id="UP001210925">
    <property type="component" value="Unassembled WGS sequence"/>
</dbReference>
<feature type="domain" description="Protein kinase" evidence="8">
    <location>
        <begin position="112"/>
        <end position="370"/>
    </location>
</feature>
<dbReference type="InterPro" id="IPR008271">
    <property type="entry name" value="Ser/Thr_kinase_AS"/>
</dbReference>
<dbReference type="GO" id="GO:0005524">
    <property type="term" value="F:ATP binding"/>
    <property type="evidence" value="ECO:0007669"/>
    <property type="project" value="UniProtKB-UniRule"/>
</dbReference>
<organism evidence="9 10">
    <name type="scientific">Boothiomyces macroporosus</name>
    <dbReference type="NCBI Taxonomy" id="261099"/>
    <lineage>
        <taxon>Eukaryota</taxon>
        <taxon>Fungi</taxon>
        <taxon>Fungi incertae sedis</taxon>
        <taxon>Chytridiomycota</taxon>
        <taxon>Chytridiomycota incertae sedis</taxon>
        <taxon>Chytridiomycetes</taxon>
        <taxon>Rhizophydiales</taxon>
        <taxon>Terramycetaceae</taxon>
        <taxon>Boothiomyces</taxon>
    </lineage>
</organism>
<protein>
    <submittedName>
        <fullName evidence="9">Serine/threonine-protein kinase stk11</fullName>
    </submittedName>
</protein>
<dbReference type="SUPFAM" id="SSF56112">
    <property type="entry name" value="Protein kinase-like (PK-like)"/>
    <property type="match status" value="1"/>
</dbReference>
<dbReference type="InterPro" id="IPR000719">
    <property type="entry name" value="Prot_kinase_dom"/>
</dbReference>
<comment type="similarity">
    <text evidence="7">Belongs to the protein kinase superfamily.</text>
</comment>
<dbReference type="GO" id="GO:0007165">
    <property type="term" value="P:signal transduction"/>
    <property type="evidence" value="ECO:0007669"/>
    <property type="project" value="TreeGrafter"/>
</dbReference>
<dbReference type="AlphaFoldDB" id="A0AAD5UN86"/>
<dbReference type="EMBL" id="JADGKB010000014">
    <property type="protein sequence ID" value="KAJ3260002.1"/>
    <property type="molecule type" value="Genomic_DNA"/>
</dbReference>
<proteinExistence type="inferred from homology"/>
<sequence>MMANRTSLLQLADNAVDRNNSNSKPSINNLNKSGESFGRPVSLISLKKLNQIRESTPNLVVDEIPQPAMNSEYLDYLMLQQRHSSCNFIQKIDSNEIVWETKQTQIKMLGPHLVGGKIGKGAFGKVKEGICADSLQRIAIKILAKKRVKKMVDTVIREIKLLRRLKHKNIVTLVDVFAKVEDNEGKAGIFPWFLTIEEEPIVWIFEDGTEEEKDVKILKWYIIMEFCAYRDIKPGNLLITTDGVIKLTDFGIAECYNFYDDKPMYSQTFAGTHQFVPPEVLKDESETGFDGTKVDIWAAGVVLYYMVAGKLPFEFEDEENIIDLHERIIKGVYQMPKDIPADCQDLIDKILQKEPEQRLTIEKIQVHPWTLSYVQPTLKSGESNIKIYQDTSNSVSTNKDNDIPCDTTMTPFLSQLYQEELERDLEDSGIISLWSSSEDDISGSKKKKMINWLKNAMKKE</sequence>
<dbReference type="PROSITE" id="PS00108">
    <property type="entry name" value="PROTEIN_KINASE_ST"/>
    <property type="match status" value="1"/>
</dbReference>
<evidence type="ECO:0000256" key="5">
    <source>
        <dbReference type="ARBA" id="ARBA00022840"/>
    </source>
</evidence>
<dbReference type="Gene3D" id="1.10.510.10">
    <property type="entry name" value="Transferase(Phosphotransferase) domain 1"/>
    <property type="match status" value="1"/>
</dbReference>
<dbReference type="PANTHER" id="PTHR43895:SF150">
    <property type="entry name" value="SERINE_THREONINE-PROTEIN KINASE STK11"/>
    <property type="match status" value="1"/>
</dbReference>
<dbReference type="Gene3D" id="3.30.200.20">
    <property type="entry name" value="Phosphorylase Kinase, domain 1"/>
    <property type="match status" value="1"/>
</dbReference>
<comment type="caution">
    <text evidence="9">The sequence shown here is derived from an EMBL/GenBank/DDBJ whole genome shotgun (WGS) entry which is preliminary data.</text>
</comment>
<feature type="binding site" evidence="6">
    <location>
        <position position="150"/>
    </location>
    <ligand>
        <name>ATP</name>
        <dbReference type="ChEBI" id="CHEBI:30616"/>
    </ligand>
</feature>
<keyword evidence="4 9" id="KW-0418">Kinase</keyword>
<evidence type="ECO:0000256" key="3">
    <source>
        <dbReference type="ARBA" id="ARBA00022741"/>
    </source>
</evidence>